<gene>
    <name evidence="1" type="ORF">C1634_021035</name>
</gene>
<reference evidence="1 2" key="1">
    <citation type="submission" date="2018-04" db="EMBL/GenBank/DDBJ databases">
        <title>Chryseobacterium oncorhynchi 701B-08T from rainbow trout, and Chryseobacterium viscerum 687B-08T from diseased fish.</title>
        <authorList>
            <person name="Jeong J.-J."/>
            <person name="Lee Y.J."/>
            <person name="Pathiraja D."/>
            <person name="Park B."/>
            <person name="Choi I.-G."/>
            <person name="Kim K.D."/>
        </authorList>
    </citation>
    <scope>NUCLEOTIDE SEQUENCE [LARGE SCALE GENOMIC DNA]</scope>
    <source>
        <strain evidence="1 2">687B-08</strain>
    </source>
</reference>
<organism evidence="1 2">
    <name type="scientific">Chryseobacterium viscerum</name>
    <dbReference type="NCBI Taxonomy" id="1037377"/>
    <lineage>
        <taxon>Bacteria</taxon>
        <taxon>Pseudomonadati</taxon>
        <taxon>Bacteroidota</taxon>
        <taxon>Flavobacteriia</taxon>
        <taxon>Flavobacteriales</taxon>
        <taxon>Weeksellaceae</taxon>
        <taxon>Chryseobacterium group</taxon>
        <taxon>Chryseobacterium</taxon>
    </lineage>
</organism>
<evidence type="ECO:0000313" key="1">
    <source>
        <dbReference type="EMBL" id="PWN59089.1"/>
    </source>
</evidence>
<accession>A0A316WDH7</accession>
<dbReference type="EMBL" id="PPEG02000009">
    <property type="protein sequence ID" value="PWN59089.1"/>
    <property type="molecule type" value="Genomic_DNA"/>
</dbReference>
<dbReference type="AlphaFoldDB" id="A0A316WDH7"/>
<dbReference type="Proteomes" id="UP000236413">
    <property type="component" value="Unassembled WGS sequence"/>
</dbReference>
<evidence type="ECO:0000313" key="2">
    <source>
        <dbReference type="Proteomes" id="UP000236413"/>
    </source>
</evidence>
<sequence>MDKVWITFPIASDIGYNQLIFKNLQYISVFAGFPQYKIMWISFVDKLSTFFLPHFHNDEH</sequence>
<name>A0A316WDH7_9FLAO</name>
<proteinExistence type="predicted"/>
<comment type="caution">
    <text evidence="1">The sequence shown here is derived from an EMBL/GenBank/DDBJ whole genome shotgun (WGS) entry which is preliminary data.</text>
</comment>
<protein>
    <submittedName>
        <fullName evidence="1">Uncharacterized protein</fullName>
    </submittedName>
</protein>